<dbReference type="AlphaFoldDB" id="A0A067QCG0"/>
<organism evidence="6 7">
    <name type="scientific">Jaapia argillacea MUCL 33604</name>
    <dbReference type="NCBI Taxonomy" id="933084"/>
    <lineage>
        <taxon>Eukaryota</taxon>
        <taxon>Fungi</taxon>
        <taxon>Dikarya</taxon>
        <taxon>Basidiomycota</taxon>
        <taxon>Agaricomycotina</taxon>
        <taxon>Agaricomycetes</taxon>
        <taxon>Agaricomycetidae</taxon>
        <taxon>Jaapiales</taxon>
        <taxon>Jaapiaceae</taxon>
        <taxon>Jaapia</taxon>
    </lineage>
</organism>
<dbReference type="HOGENOM" id="CLU_003886_2_0_1"/>
<protein>
    <recommendedName>
        <fullName evidence="5">Importin N-terminal domain-containing protein</fullName>
    </recommendedName>
</protein>
<evidence type="ECO:0000313" key="6">
    <source>
        <dbReference type="EMBL" id="KDQ64644.1"/>
    </source>
</evidence>
<evidence type="ECO:0000256" key="1">
    <source>
        <dbReference type="ARBA" id="ARBA00004123"/>
    </source>
</evidence>
<dbReference type="InterPro" id="IPR058669">
    <property type="entry name" value="TPR_IPO7/11-like"/>
</dbReference>
<evidence type="ECO:0000256" key="3">
    <source>
        <dbReference type="ARBA" id="ARBA00022448"/>
    </source>
</evidence>
<dbReference type="Gene3D" id="1.25.10.10">
    <property type="entry name" value="Leucine-rich Repeat Variant"/>
    <property type="match status" value="1"/>
</dbReference>
<reference evidence="7" key="1">
    <citation type="journal article" date="2014" name="Proc. Natl. Acad. Sci. U.S.A.">
        <title>Extensive sampling of basidiomycete genomes demonstrates inadequacy of the white-rot/brown-rot paradigm for wood decay fungi.</title>
        <authorList>
            <person name="Riley R."/>
            <person name="Salamov A.A."/>
            <person name="Brown D.W."/>
            <person name="Nagy L.G."/>
            <person name="Floudas D."/>
            <person name="Held B.W."/>
            <person name="Levasseur A."/>
            <person name="Lombard V."/>
            <person name="Morin E."/>
            <person name="Otillar R."/>
            <person name="Lindquist E.A."/>
            <person name="Sun H."/>
            <person name="LaButti K.M."/>
            <person name="Schmutz J."/>
            <person name="Jabbour D."/>
            <person name="Luo H."/>
            <person name="Baker S.E."/>
            <person name="Pisabarro A.G."/>
            <person name="Walton J.D."/>
            <person name="Blanchette R.A."/>
            <person name="Henrissat B."/>
            <person name="Martin F."/>
            <person name="Cullen D."/>
            <person name="Hibbett D.S."/>
            <person name="Grigoriev I.V."/>
        </authorList>
    </citation>
    <scope>NUCLEOTIDE SEQUENCE [LARGE SCALE GENOMIC DNA]</scope>
    <source>
        <strain evidence="7">MUCL 33604</strain>
    </source>
</reference>
<dbReference type="PANTHER" id="PTHR10997">
    <property type="entry name" value="IMPORTIN-7, 8, 11"/>
    <property type="match status" value="1"/>
</dbReference>
<sequence>MVLRTGNPAIENVSPQELYDVICGAASQDPRQVQASTKRLKEMSEMFGTYDALHEIAATRSLPLSVRQQSIIQFKNTALAHWRSRRYLSDEQRVRIRGRCSAFLDEPDDTIAACNEVIVAKIARQDFPSNWPSLLSDLRTAINSHLQLWHASPDVDEKASRILFRSLRILNEIVKEFSTIKMIPGIKVMARLVEELHLELFGHYAKLASSYTSLNPSSINSRRLEKDLVLGHIVMKSLVKMLEEFFGNCAVQLQTLSEIRINLVMALPPSATQLLALDQLTRHVRLFGKFFRRLQQLAVQRFVGLPMSNDLVLYYWSKVVQAANSPSDFIADSPRAVFPVRFLVQALVLFKENLAQWTPVRKNGTVNENVLNREFVESAVGLLVTKFMLLNPSDLDSWMADPEEWVIVEDRENDQWEYEIRGCAERVLMALVAQYPQYVVPLLETTFNQVIGQPTVDLPSIIQKEAVYCAIGRCPTRLKDVIPFQQWLEHTLMAEARETNPNYPIIKHRIAWLIGKWVSELDLPLSNSAVWDVLTHLLQDRGPGGDPVVRLTAASALRECIDTQGFDADVFAPFLPIVVVELVKILAEADNLEGKRRIANSLNIVIERADRRIIPLIGVIAESLPRLWSEAEDDWAFKGSLLTTVEAMLKSSKESSVSLSGIVVALVRESFSPAAQLHLEEDGLNLWLTALQNTTTIESVGGTPGLLELFPTAVGLLAGNLEVLHKIISIIESYLLLDVNRILQLSAQDLFRAYSTAFAHAVTTNLKSMLMSFEMIFQLAPSQLWGEALHLSGLFGTLLQPLLDDNASDRNMFLRLMAAAAMSQNKPEPHVWESVLDQWMLRFDNMAEPRYRKLTAMAIANLVSSGRPEVLQRLAIEIFNLWIDVFAEMKEAREITSQEGVGSPLSLLWDQDEPPDSFFVGTENTAEHSRRKALLDNDPVRTVQLTSFIATRLQETEAAVGGGQVLQSTYLEKADPAVLKQIQSALTGGL</sequence>
<proteinExistence type="inferred from homology"/>
<dbReference type="SUPFAM" id="SSF48371">
    <property type="entry name" value="ARM repeat"/>
    <property type="match status" value="1"/>
</dbReference>
<dbReference type="EMBL" id="KL197709">
    <property type="protein sequence ID" value="KDQ64644.1"/>
    <property type="molecule type" value="Genomic_DNA"/>
</dbReference>
<dbReference type="InterPro" id="IPR016024">
    <property type="entry name" value="ARM-type_fold"/>
</dbReference>
<dbReference type="InterPro" id="IPR011989">
    <property type="entry name" value="ARM-like"/>
</dbReference>
<keyword evidence="3" id="KW-0813">Transport</keyword>
<dbReference type="GO" id="GO:0006606">
    <property type="term" value="P:protein import into nucleus"/>
    <property type="evidence" value="ECO:0007669"/>
    <property type="project" value="TreeGrafter"/>
</dbReference>
<feature type="domain" description="Importin N-terminal" evidence="5">
    <location>
        <begin position="36"/>
        <end position="106"/>
    </location>
</feature>
<dbReference type="InterPro" id="IPR001494">
    <property type="entry name" value="Importin-beta_N"/>
</dbReference>
<evidence type="ECO:0000259" key="5">
    <source>
        <dbReference type="PROSITE" id="PS50166"/>
    </source>
</evidence>
<comment type="subcellular location">
    <subcellularLocation>
        <location evidence="1">Nucleus</location>
    </subcellularLocation>
</comment>
<evidence type="ECO:0000313" key="7">
    <source>
        <dbReference type="Proteomes" id="UP000027265"/>
    </source>
</evidence>
<dbReference type="GO" id="GO:0031267">
    <property type="term" value="F:small GTPase binding"/>
    <property type="evidence" value="ECO:0007669"/>
    <property type="project" value="InterPro"/>
</dbReference>
<dbReference type="PANTHER" id="PTHR10997:SF7">
    <property type="entry name" value="IMPORTIN-11"/>
    <property type="match status" value="1"/>
</dbReference>
<dbReference type="PROSITE" id="PS50166">
    <property type="entry name" value="IMPORTIN_B_NT"/>
    <property type="match status" value="1"/>
</dbReference>
<keyword evidence="7" id="KW-1185">Reference proteome</keyword>
<accession>A0A067QCG0</accession>
<name>A0A067QCG0_9AGAM</name>
<dbReference type="OrthoDB" id="361693at2759"/>
<dbReference type="Proteomes" id="UP000027265">
    <property type="component" value="Unassembled WGS sequence"/>
</dbReference>
<evidence type="ECO:0000256" key="2">
    <source>
        <dbReference type="ARBA" id="ARBA00007991"/>
    </source>
</evidence>
<evidence type="ECO:0000256" key="4">
    <source>
        <dbReference type="ARBA" id="ARBA00023242"/>
    </source>
</evidence>
<dbReference type="STRING" id="933084.A0A067QCG0"/>
<keyword evidence="4" id="KW-0539">Nucleus</keyword>
<dbReference type="FunCoup" id="A0A067QCG0">
    <property type="interactions" value="614"/>
</dbReference>
<comment type="similarity">
    <text evidence="2">Belongs to the importin beta family.</text>
</comment>
<dbReference type="Pfam" id="PF03810">
    <property type="entry name" value="IBN_N"/>
    <property type="match status" value="1"/>
</dbReference>
<dbReference type="InParanoid" id="A0A067QCG0"/>
<dbReference type="Pfam" id="PF25758">
    <property type="entry name" value="TPR_IPO11"/>
    <property type="match status" value="1"/>
</dbReference>
<dbReference type="GO" id="GO:0005829">
    <property type="term" value="C:cytosol"/>
    <property type="evidence" value="ECO:0007669"/>
    <property type="project" value="TreeGrafter"/>
</dbReference>
<gene>
    <name evidence="6" type="ORF">JAAARDRAFT_187954</name>
</gene>
<dbReference type="GO" id="GO:0005635">
    <property type="term" value="C:nuclear envelope"/>
    <property type="evidence" value="ECO:0007669"/>
    <property type="project" value="TreeGrafter"/>
</dbReference>